<reference evidence="1" key="1">
    <citation type="submission" date="2014-12" db="EMBL/GenBank/DDBJ databases">
        <title>Insight into the proteome of Arion vulgaris.</title>
        <authorList>
            <person name="Aradska J."/>
            <person name="Bulat T."/>
            <person name="Smidak R."/>
            <person name="Sarate P."/>
            <person name="Gangsoo J."/>
            <person name="Sialana F."/>
            <person name="Bilban M."/>
            <person name="Lubec G."/>
        </authorList>
    </citation>
    <scope>NUCLEOTIDE SEQUENCE</scope>
    <source>
        <tissue evidence="1">Skin</tissue>
    </source>
</reference>
<gene>
    <name evidence="1" type="primary">ORF48747</name>
</gene>
<organism evidence="1">
    <name type="scientific">Arion vulgaris</name>
    <dbReference type="NCBI Taxonomy" id="1028688"/>
    <lineage>
        <taxon>Eukaryota</taxon>
        <taxon>Metazoa</taxon>
        <taxon>Spiralia</taxon>
        <taxon>Lophotrochozoa</taxon>
        <taxon>Mollusca</taxon>
        <taxon>Gastropoda</taxon>
        <taxon>Heterobranchia</taxon>
        <taxon>Euthyneura</taxon>
        <taxon>Panpulmonata</taxon>
        <taxon>Eupulmonata</taxon>
        <taxon>Stylommatophora</taxon>
        <taxon>Helicina</taxon>
        <taxon>Arionoidea</taxon>
        <taxon>Arionidae</taxon>
        <taxon>Arion</taxon>
    </lineage>
</organism>
<accession>A0A0B6Z4M5</accession>
<sequence length="120" mass="13268">MALVASSNSHGLSFSPNTYEWPRLNELYTYHEATPHRVRIFVTDASYESPSANCEIQTLGATNIISDNLSTSSSCSEHYSCKQNANIDINSTDERDPIRTDIVHANSSVDIESITNPSDE</sequence>
<dbReference type="EMBL" id="HACG01016714">
    <property type="protein sequence ID" value="CEK63579.1"/>
    <property type="molecule type" value="Transcribed_RNA"/>
</dbReference>
<feature type="non-terminal residue" evidence="1">
    <location>
        <position position="120"/>
    </location>
</feature>
<dbReference type="AlphaFoldDB" id="A0A0B6Z4M5"/>
<evidence type="ECO:0000313" key="1">
    <source>
        <dbReference type="EMBL" id="CEK63579.1"/>
    </source>
</evidence>
<name>A0A0B6Z4M5_9EUPU</name>
<proteinExistence type="predicted"/>
<protein>
    <submittedName>
        <fullName evidence="1">Uncharacterized protein</fullName>
    </submittedName>
</protein>